<reference evidence="1" key="1">
    <citation type="submission" date="2016-09" db="EMBL/GenBank/DDBJ databases">
        <authorList>
            <person name="Capua I."/>
            <person name="De Benedictis P."/>
            <person name="Joannis T."/>
            <person name="Lombin L.H."/>
            <person name="Cattoli G."/>
        </authorList>
    </citation>
    <scope>NUCLEOTIDE SEQUENCE</scope>
    <source>
        <strain evidence="1">B9</strain>
    </source>
</reference>
<dbReference type="EMBL" id="FMSH01000376">
    <property type="protein sequence ID" value="SCU84668.1"/>
    <property type="molecule type" value="Genomic_DNA"/>
</dbReference>
<proteinExistence type="predicted"/>
<accession>A0A1K0JJK4</accession>
<sequence>MSFPYSEFCIVPQAERYAKVIPYLLKRICNAHLIRGIFLSVQSQVDRMLLRGKTPPTALASISSLHKLSRC</sequence>
<protein>
    <submittedName>
        <fullName evidence="1">Uncharacterized protein</fullName>
    </submittedName>
</protein>
<dbReference type="AlphaFoldDB" id="A0A1K0JJK4"/>
<name>A0A1K0JJK4_CUPNE</name>
<gene>
    <name evidence="1" type="ORF">CNECB9_4370005</name>
</gene>
<evidence type="ECO:0000313" key="1">
    <source>
        <dbReference type="EMBL" id="SCU84668.1"/>
    </source>
</evidence>
<organism evidence="1">
    <name type="scientific">Cupriavidus necator</name>
    <name type="common">Alcaligenes eutrophus</name>
    <name type="synonym">Ralstonia eutropha</name>
    <dbReference type="NCBI Taxonomy" id="106590"/>
    <lineage>
        <taxon>Bacteria</taxon>
        <taxon>Pseudomonadati</taxon>
        <taxon>Pseudomonadota</taxon>
        <taxon>Betaproteobacteria</taxon>
        <taxon>Burkholderiales</taxon>
        <taxon>Burkholderiaceae</taxon>
        <taxon>Cupriavidus</taxon>
    </lineage>
</organism>